<keyword evidence="2" id="KW-0238">DNA-binding</keyword>
<dbReference type="PRINTS" id="PR00032">
    <property type="entry name" value="HTHARAC"/>
</dbReference>
<dbReference type="InterPro" id="IPR010499">
    <property type="entry name" value="AraC_E-bd"/>
</dbReference>
<dbReference type="GO" id="GO:0043565">
    <property type="term" value="F:sequence-specific DNA binding"/>
    <property type="evidence" value="ECO:0007669"/>
    <property type="project" value="InterPro"/>
</dbReference>
<protein>
    <submittedName>
        <fullName evidence="5">AraC family transcriptional regulator</fullName>
    </submittedName>
</protein>
<dbReference type="Pfam" id="PF12833">
    <property type="entry name" value="HTH_18"/>
    <property type="match status" value="1"/>
</dbReference>
<evidence type="ECO:0000313" key="6">
    <source>
        <dbReference type="Proteomes" id="UP000712157"/>
    </source>
</evidence>
<dbReference type="InterPro" id="IPR050959">
    <property type="entry name" value="MarA-like"/>
</dbReference>
<dbReference type="InterPro" id="IPR011256">
    <property type="entry name" value="Reg_factor_effector_dom_sf"/>
</dbReference>
<dbReference type="SUPFAM" id="SSF46689">
    <property type="entry name" value="Homeodomain-like"/>
    <property type="match status" value="2"/>
</dbReference>
<dbReference type="Proteomes" id="UP000712157">
    <property type="component" value="Unassembled WGS sequence"/>
</dbReference>
<organism evidence="5 6">
    <name type="scientific">Diplocloster agilis</name>
    <dbReference type="NCBI Taxonomy" id="2850323"/>
    <lineage>
        <taxon>Bacteria</taxon>
        <taxon>Bacillati</taxon>
        <taxon>Bacillota</taxon>
        <taxon>Clostridia</taxon>
        <taxon>Lachnospirales</taxon>
        <taxon>Lachnospiraceae</taxon>
        <taxon>Diplocloster</taxon>
    </lineage>
</organism>
<dbReference type="PROSITE" id="PS01124">
    <property type="entry name" value="HTH_ARAC_FAMILY_2"/>
    <property type="match status" value="1"/>
</dbReference>
<evidence type="ECO:0000313" key="5">
    <source>
        <dbReference type="EMBL" id="MBU9736967.1"/>
    </source>
</evidence>
<dbReference type="SMART" id="SM00871">
    <property type="entry name" value="AraC_E_bind"/>
    <property type="match status" value="1"/>
</dbReference>
<dbReference type="PANTHER" id="PTHR47504:SF5">
    <property type="entry name" value="RIGHT ORIGIN-BINDING PROTEIN"/>
    <property type="match status" value="1"/>
</dbReference>
<dbReference type="InterPro" id="IPR018060">
    <property type="entry name" value="HTH_AraC"/>
</dbReference>
<reference evidence="5" key="1">
    <citation type="submission" date="2021-06" db="EMBL/GenBank/DDBJ databases">
        <title>Description of novel taxa of the family Lachnospiraceae.</title>
        <authorList>
            <person name="Chaplin A.V."/>
            <person name="Sokolova S.R."/>
            <person name="Pikina A.P."/>
            <person name="Korzhanova M."/>
            <person name="Belova V."/>
            <person name="Korostin D."/>
            <person name="Efimov B.A."/>
        </authorList>
    </citation>
    <scope>NUCLEOTIDE SEQUENCE</scope>
    <source>
        <strain evidence="5">ASD5720</strain>
    </source>
</reference>
<dbReference type="Gene3D" id="3.20.80.10">
    <property type="entry name" value="Regulatory factor, effector binding domain"/>
    <property type="match status" value="1"/>
</dbReference>
<dbReference type="InterPro" id="IPR029442">
    <property type="entry name" value="GyrI-like"/>
</dbReference>
<dbReference type="GO" id="GO:0003700">
    <property type="term" value="F:DNA-binding transcription factor activity"/>
    <property type="evidence" value="ECO:0007669"/>
    <property type="project" value="InterPro"/>
</dbReference>
<name>A0A949NAY0_9FIRM</name>
<dbReference type="InterPro" id="IPR020449">
    <property type="entry name" value="Tscrpt_reg_AraC-type_HTH"/>
</dbReference>
<accession>A0A949NAY0</accession>
<evidence type="ECO:0000259" key="4">
    <source>
        <dbReference type="PROSITE" id="PS01124"/>
    </source>
</evidence>
<dbReference type="Pfam" id="PF06445">
    <property type="entry name" value="GyrI-like"/>
    <property type="match status" value="1"/>
</dbReference>
<evidence type="ECO:0000256" key="1">
    <source>
        <dbReference type="ARBA" id="ARBA00023015"/>
    </source>
</evidence>
<dbReference type="AlphaFoldDB" id="A0A949NAY0"/>
<evidence type="ECO:0000256" key="3">
    <source>
        <dbReference type="ARBA" id="ARBA00023163"/>
    </source>
</evidence>
<dbReference type="SUPFAM" id="SSF55136">
    <property type="entry name" value="Probable bacterial effector-binding domain"/>
    <property type="match status" value="1"/>
</dbReference>
<keyword evidence="3" id="KW-0804">Transcription</keyword>
<sequence length="329" mass="37071">MILFADFSYRPSNTYGIIKQHKQKSKNRITIQNTIGKRGANVQQISPLKKAVDYIENHLNQNINLSDVAKETGYSYYHMTRLFTSILGESAGHYINRRRLYNASKKLLHSDQRIIDIALESGFESPEAFSRAFKAVFGSSPSDYRKAGLDLVTNAKAGLTPDDVNHIANNITHSPDIRILPETKITGLRGITSLSDNRLPQLWEQFQSLKKNLSPATTPGYSICETLQATYTQDGDVIYSVIVGIPALANTLPPLPPLVEKTIPPGKYAIFTHQGSLTNLNKTYQYIYGTWLPTSKEELDNREDFEIYEHEIISYNDPANEVKIHIPIK</sequence>
<dbReference type="EMBL" id="JAHQCW010000015">
    <property type="protein sequence ID" value="MBU9736967.1"/>
    <property type="molecule type" value="Genomic_DNA"/>
</dbReference>
<feature type="domain" description="HTH araC/xylS-type" evidence="4">
    <location>
        <begin position="49"/>
        <end position="147"/>
    </location>
</feature>
<proteinExistence type="predicted"/>
<dbReference type="InterPro" id="IPR009057">
    <property type="entry name" value="Homeodomain-like_sf"/>
</dbReference>
<keyword evidence="6" id="KW-1185">Reference proteome</keyword>
<dbReference type="PROSITE" id="PS00041">
    <property type="entry name" value="HTH_ARAC_FAMILY_1"/>
    <property type="match status" value="1"/>
</dbReference>
<dbReference type="SMART" id="SM00342">
    <property type="entry name" value="HTH_ARAC"/>
    <property type="match status" value="1"/>
</dbReference>
<keyword evidence="1" id="KW-0805">Transcription regulation</keyword>
<gene>
    <name evidence="5" type="ORF">KTH89_10485</name>
</gene>
<dbReference type="PANTHER" id="PTHR47504">
    <property type="entry name" value="RIGHT ORIGIN-BINDING PROTEIN"/>
    <property type="match status" value="1"/>
</dbReference>
<dbReference type="InterPro" id="IPR018062">
    <property type="entry name" value="HTH_AraC-typ_CS"/>
</dbReference>
<dbReference type="Gene3D" id="1.10.10.60">
    <property type="entry name" value="Homeodomain-like"/>
    <property type="match status" value="2"/>
</dbReference>
<comment type="caution">
    <text evidence="5">The sequence shown here is derived from an EMBL/GenBank/DDBJ whole genome shotgun (WGS) entry which is preliminary data.</text>
</comment>
<evidence type="ECO:0000256" key="2">
    <source>
        <dbReference type="ARBA" id="ARBA00023125"/>
    </source>
</evidence>